<evidence type="ECO:0000313" key="11">
    <source>
        <dbReference type="Proteomes" id="UP000217545"/>
    </source>
</evidence>
<keyword evidence="7" id="KW-0407">Ion channel</keyword>
<dbReference type="Gene3D" id="1.10.287.1260">
    <property type="match status" value="1"/>
</dbReference>
<dbReference type="Pfam" id="PF21082">
    <property type="entry name" value="MS_channel_3rd"/>
    <property type="match status" value="1"/>
</dbReference>
<reference evidence="10 11" key="1">
    <citation type="journal article" date="2017" name="Front. Microbiol.">
        <title>Phaeobacter piscinae sp. nov., a species of the Roseobacter group and potential aquaculture probiont.</title>
        <authorList>
            <person name="Sonnenschein E.C."/>
            <person name="Phippen C.B.W."/>
            <person name="Nielsen K.F."/>
            <person name="Mateiu R.V."/>
            <person name="Melchiorsen J."/>
            <person name="Gram L."/>
            <person name="Overmann J."/>
            <person name="Freese H.M."/>
        </authorList>
    </citation>
    <scope>NUCLEOTIDE SEQUENCE [LARGE SCALE GENOMIC DNA]</scope>
    <source>
        <strain evidence="10 11">P63</strain>
    </source>
</reference>
<evidence type="ECO:0000256" key="4">
    <source>
        <dbReference type="ARBA" id="ARBA00022692"/>
    </source>
</evidence>
<dbReference type="InterPro" id="IPR010920">
    <property type="entry name" value="LSM_dom_sf"/>
</dbReference>
<gene>
    <name evidence="10" type="ORF">PhaeoP63_00728</name>
</gene>
<dbReference type="Proteomes" id="UP000217545">
    <property type="component" value="Chromosome"/>
</dbReference>
<keyword evidence="3" id="KW-1003">Cell membrane</keyword>
<feature type="domain" description="BON" evidence="9">
    <location>
        <begin position="75"/>
        <end position="141"/>
    </location>
</feature>
<dbReference type="InterPro" id="IPR006685">
    <property type="entry name" value="MscS_channel_2nd"/>
</dbReference>
<accession>A0AAC9Z7H0</accession>
<protein>
    <recommendedName>
        <fullName evidence="7">Small-conductance mechanosensitive channel</fullName>
    </recommendedName>
</protein>
<dbReference type="Pfam" id="PF00924">
    <property type="entry name" value="MS_channel_2nd"/>
    <property type="match status" value="1"/>
</dbReference>
<dbReference type="Gene3D" id="2.30.30.60">
    <property type="match status" value="1"/>
</dbReference>
<evidence type="ECO:0000256" key="3">
    <source>
        <dbReference type="ARBA" id="ARBA00022475"/>
    </source>
</evidence>
<feature type="transmembrane region" description="Helical" evidence="7">
    <location>
        <begin position="204"/>
        <end position="222"/>
    </location>
</feature>
<evidence type="ECO:0000256" key="8">
    <source>
        <dbReference type="SAM" id="MobiDB-lite"/>
    </source>
</evidence>
<dbReference type="AlphaFoldDB" id="A0AAC9Z7H0"/>
<name>A0AAC9Z7H0_9RHOB</name>
<keyword evidence="5 7" id="KW-1133">Transmembrane helix</keyword>
<dbReference type="InterPro" id="IPR023408">
    <property type="entry name" value="MscS_beta-dom_sf"/>
</dbReference>
<dbReference type="PROSITE" id="PS50914">
    <property type="entry name" value="BON"/>
    <property type="match status" value="1"/>
</dbReference>
<dbReference type="Gene3D" id="3.30.1340.30">
    <property type="match status" value="1"/>
</dbReference>
<dbReference type="SUPFAM" id="SSF82689">
    <property type="entry name" value="Mechanosensitive channel protein MscS (YggB), C-terminal domain"/>
    <property type="match status" value="1"/>
</dbReference>
<keyword evidence="7" id="KW-0813">Transport</keyword>
<dbReference type="PANTHER" id="PTHR30221:SF1">
    <property type="entry name" value="SMALL-CONDUCTANCE MECHANOSENSITIVE CHANNEL"/>
    <property type="match status" value="1"/>
</dbReference>
<feature type="compositionally biased region" description="Low complexity" evidence="8">
    <location>
        <begin position="445"/>
        <end position="458"/>
    </location>
</feature>
<feature type="compositionally biased region" description="Basic and acidic residues" evidence="8">
    <location>
        <begin position="459"/>
        <end position="475"/>
    </location>
</feature>
<comment type="similarity">
    <text evidence="2 7">Belongs to the MscS (TC 1.A.23) family.</text>
</comment>
<dbReference type="PANTHER" id="PTHR30221">
    <property type="entry name" value="SMALL-CONDUCTANCE MECHANOSENSITIVE CHANNEL"/>
    <property type="match status" value="1"/>
</dbReference>
<evidence type="ECO:0000256" key="7">
    <source>
        <dbReference type="RuleBase" id="RU369025"/>
    </source>
</evidence>
<feature type="transmembrane region" description="Helical" evidence="7">
    <location>
        <begin position="161"/>
        <end position="184"/>
    </location>
</feature>
<comment type="function">
    <text evidence="7">Mechanosensitive channel that participates in the regulation of osmotic pressure changes within the cell, opening in response to stretch forces in the membrane lipid bilayer, without the need for other proteins. Contributes to normal resistance to hypoosmotic shock. Forms an ion channel of 1.0 nanosiemens conductance with a slight preference for anions.</text>
</comment>
<dbReference type="EMBL" id="CP010784">
    <property type="protein sequence ID" value="ATF04828.1"/>
    <property type="molecule type" value="Genomic_DNA"/>
</dbReference>
<keyword evidence="6 7" id="KW-0472">Membrane</keyword>
<dbReference type="InterPro" id="IPR011066">
    <property type="entry name" value="MscS_channel_C_sf"/>
</dbReference>
<keyword evidence="7" id="KW-0997">Cell inner membrane</keyword>
<dbReference type="InterPro" id="IPR049278">
    <property type="entry name" value="MS_channel_C"/>
</dbReference>
<comment type="subcellular location">
    <subcellularLocation>
        <location evidence="7">Cell inner membrane</location>
        <topology evidence="7">Multi-pass membrane protein</topology>
    </subcellularLocation>
    <subcellularLocation>
        <location evidence="1">Cell membrane</location>
        <topology evidence="1">Multi-pass membrane protein</topology>
    </subcellularLocation>
</comment>
<keyword evidence="4 7" id="KW-0812">Transmembrane</keyword>
<dbReference type="GO" id="GO:0005886">
    <property type="term" value="C:plasma membrane"/>
    <property type="evidence" value="ECO:0007669"/>
    <property type="project" value="UniProtKB-SubCell"/>
</dbReference>
<dbReference type="Pfam" id="PF04972">
    <property type="entry name" value="BON"/>
    <property type="match status" value="1"/>
</dbReference>
<feature type="transmembrane region" description="Helical" evidence="7">
    <location>
        <begin position="33"/>
        <end position="54"/>
    </location>
</feature>
<organism evidence="10 11">
    <name type="scientific">Phaeobacter gallaeciensis</name>
    <dbReference type="NCBI Taxonomy" id="60890"/>
    <lineage>
        <taxon>Bacteria</taxon>
        <taxon>Pseudomonadati</taxon>
        <taxon>Pseudomonadota</taxon>
        <taxon>Alphaproteobacteria</taxon>
        <taxon>Rhodobacterales</taxon>
        <taxon>Roseobacteraceae</taxon>
        <taxon>Phaeobacter</taxon>
    </lineage>
</organism>
<dbReference type="Gene3D" id="3.30.70.100">
    <property type="match status" value="1"/>
</dbReference>
<evidence type="ECO:0000256" key="6">
    <source>
        <dbReference type="ARBA" id="ARBA00023136"/>
    </source>
</evidence>
<evidence type="ECO:0000256" key="1">
    <source>
        <dbReference type="ARBA" id="ARBA00004651"/>
    </source>
</evidence>
<evidence type="ECO:0000313" key="10">
    <source>
        <dbReference type="EMBL" id="ATF04828.1"/>
    </source>
</evidence>
<dbReference type="SUPFAM" id="SSF50182">
    <property type="entry name" value="Sm-like ribonucleoproteins"/>
    <property type="match status" value="1"/>
</dbReference>
<dbReference type="InterPro" id="IPR007055">
    <property type="entry name" value="BON_dom"/>
</dbReference>
<feature type="region of interest" description="Disordered" evidence="8">
    <location>
        <begin position="427"/>
        <end position="490"/>
    </location>
</feature>
<dbReference type="InterPro" id="IPR045275">
    <property type="entry name" value="MscS_archaea/bacteria_type"/>
</dbReference>
<evidence type="ECO:0000259" key="9">
    <source>
        <dbReference type="PROSITE" id="PS50914"/>
    </source>
</evidence>
<feature type="transmembrane region" description="Helical" evidence="7">
    <location>
        <begin position="229"/>
        <end position="249"/>
    </location>
</feature>
<evidence type="ECO:0000256" key="2">
    <source>
        <dbReference type="ARBA" id="ARBA00008017"/>
    </source>
</evidence>
<evidence type="ECO:0000256" key="5">
    <source>
        <dbReference type="ARBA" id="ARBA00022989"/>
    </source>
</evidence>
<proteinExistence type="inferred from homology"/>
<comment type="subunit">
    <text evidence="7">Homoheptamer.</text>
</comment>
<dbReference type="GO" id="GO:0008381">
    <property type="term" value="F:mechanosensitive monoatomic ion channel activity"/>
    <property type="evidence" value="ECO:0007669"/>
    <property type="project" value="InterPro"/>
</dbReference>
<keyword evidence="7" id="KW-0406">Ion transport</keyword>
<sequence length="490" mass="52221">MPDCPARRPAIAVSGVRPAMTCIICPERALQLLLHGLAVATLMISLLMPVLAAAQTSSEPVQTNSAIQLDGKAAPDSQIRRRIVELLGEIDGFDKVGVTVSNGVVTLAGEVLDNARQTQLTTMIERIDGVVAIENQTLVNGRLDERLDSAVSRLKERTRNIIANAPIFFVAMLVFVMISAFGWLVTTRLRIWQRLAPNSFIAEVYSAVARIAFIILGLVVALDILNATALLGAVLGAAGVAGLAVGFAVRDTVENFIASILLSLRQPFRPNDFVEIAGDMGTVARLTSRATILISPEGNHIRIPNATVFKGRIVNYTRDANRRFEFELGVDADADLAAALSTAVDALQSLPFVLRDPSVGAWVKEVGDSNVILTFTGWVDQTRSSFLKARGEAIRTAKTALESNGFGLPEPIYRLRVDAKAGASLLPITDQPRGDTADPSPQPAPAAAETPLPAAADPARVEDANEEAATRERNAPDGGGDLLSEGQKAE</sequence>